<dbReference type="GO" id="GO:0009636">
    <property type="term" value="P:response to toxic substance"/>
    <property type="evidence" value="ECO:0007669"/>
    <property type="project" value="UniProtKB-KW"/>
</dbReference>
<evidence type="ECO:0000256" key="5">
    <source>
        <dbReference type="ARBA" id="ARBA00022643"/>
    </source>
</evidence>
<organism evidence="10 11">
    <name type="scientific">Umezawaea endophytica</name>
    <dbReference type="NCBI Taxonomy" id="1654476"/>
    <lineage>
        <taxon>Bacteria</taxon>
        <taxon>Bacillati</taxon>
        <taxon>Actinomycetota</taxon>
        <taxon>Actinomycetes</taxon>
        <taxon>Pseudonocardiales</taxon>
        <taxon>Pseudonocardiaceae</taxon>
        <taxon>Umezawaea</taxon>
    </lineage>
</organism>
<evidence type="ECO:0000256" key="7">
    <source>
        <dbReference type="ARBA" id="ARBA00023033"/>
    </source>
</evidence>
<dbReference type="PANTHER" id="PTHR42747:SF3">
    <property type="entry name" value="NITRONATE MONOOXYGENASE-RELATED"/>
    <property type="match status" value="1"/>
</dbReference>
<dbReference type="CDD" id="cd04730">
    <property type="entry name" value="NPD_like"/>
    <property type="match status" value="1"/>
</dbReference>
<dbReference type="InterPro" id="IPR004136">
    <property type="entry name" value="NMO"/>
</dbReference>
<accession>A0A9X2VGW4</accession>
<evidence type="ECO:0000256" key="8">
    <source>
        <dbReference type="ARBA" id="ARBA00031155"/>
    </source>
</evidence>
<comment type="catalytic activity">
    <reaction evidence="9">
        <text>3 propionate 3-nitronate + 3 O2 + H2O = 3 3-oxopropanoate + 2 nitrate + nitrite + H2O2 + 3 H(+)</text>
        <dbReference type="Rhea" id="RHEA:57332"/>
        <dbReference type="ChEBI" id="CHEBI:15377"/>
        <dbReference type="ChEBI" id="CHEBI:15378"/>
        <dbReference type="ChEBI" id="CHEBI:15379"/>
        <dbReference type="ChEBI" id="CHEBI:16240"/>
        <dbReference type="ChEBI" id="CHEBI:16301"/>
        <dbReference type="ChEBI" id="CHEBI:17632"/>
        <dbReference type="ChEBI" id="CHEBI:33190"/>
        <dbReference type="ChEBI" id="CHEBI:136067"/>
    </reaction>
</comment>
<dbReference type="Pfam" id="PF03060">
    <property type="entry name" value="NMO"/>
    <property type="match status" value="1"/>
</dbReference>
<dbReference type="AlphaFoldDB" id="A0A9X2VGW4"/>
<keyword evidence="7 10" id="KW-0503">Monooxygenase</keyword>
<reference evidence="10" key="1">
    <citation type="submission" date="2022-08" db="EMBL/GenBank/DDBJ databases">
        <authorList>
            <person name="Tistechok S."/>
            <person name="Samborskyy M."/>
            <person name="Roman I."/>
        </authorList>
    </citation>
    <scope>NUCLEOTIDE SEQUENCE</scope>
    <source>
        <strain evidence="10">DSM 103496</strain>
    </source>
</reference>
<evidence type="ECO:0000256" key="1">
    <source>
        <dbReference type="ARBA" id="ARBA00001917"/>
    </source>
</evidence>
<keyword evidence="4" id="KW-0285">Flavoprotein</keyword>
<evidence type="ECO:0000256" key="6">
    <source>
        <dbReference type="ARBA" id="ARBA00023002"/>
    </source>
</evidence>
<keyword evidence="5" id="KW-0288">FMN</keyword>
<keyword evidence="6" id="KW-0560">Oxidoreductase</keyword>
<dbReference type="Gene3D" id="3.20.20.70">
    <property type="entry name" value="Aldolase class I"/>
    <property type="match status" value="1"/>
</dbReference>
<evidence type="ECO:0000256" key="4">
    <source>
        <dbReference type="ARBA" id="ARBA00022630"/>
    </source>
</evidence>
<comment type="caution">
    <text evidence="10">The sequence shown here is derived from an EMBL/GenBank/DDBJ whole genome shotgun (WGS) entry which is preliminary data.</text>
</comment>
<dbReference type="Proteomes" id="UP001141259">
    <property type="component" value="Unassembled WGS sequence"/>
</dbReference>
<dbReference type="EMBL" id="JANYMP010000001">
    <property type="protein sequence ID" value="MCS7475897.1"/>
    <property type="molecule type" value="Genomic_DNA"/>
</dbReference>
<evidence type="ECO:0000313" key="11">
    <source>
        <dbReference type="Proteomes" id="UP001141259"/>
    </source>
</evidence>
<evidence type="ECO:0000256" key="9">
    <source>
        <dbReference type="ARBA" id="ARBA00049401"/>
    </source>
</evidence>
<keyword evidence="3" id="KW-0216">Detoxification</keyword>
<name>A0A9X2VGW4_9PSEU</name>
<comment type="similarity">
    <text evidence="2">Belongs to the nitronate monooxygenase family. NMO class I subfamily.</text>
</comment>
<protein>
    <recommendedName>
        <fullName evidence="8">Propionate 3-nitronate monooxygenase</fullName>
    </recommendedName>
</protein>
<dbReference type="InterPro" id="IPR013785">
    <property type="entry name" value="Aldolase_TIM"/>
</dbReference>
<dbReference type="PANTHER" id="PTHR42747">
    <property type="entry name" value="NITRONATE MONOOXYGENASE-RELATED"/>
    <property type="match status" value="1"/>
</dbReference>
<gene>
    <name evidence="10" type="ORF">NZH93_03450</name>
</gene>
<comment type="cofactor">
    <cofactor evidence="1">
        <name>FMN</name>
        <dbReference type="ChEBI" id="CHEBI:58210"/>
    </cofactor>
</comment>
<evidence type="ECO:0000256" key="2">
    <source>
        <dbReference type="ARBA" id="ARBA00009881"/>
    </source>
</evidence>
<dbReference type="GO" id="GO:0018580">
    <property type="term" value="F:nitronate monooxygenase activity"/>
    <property type="evidence" value="ECO:0007669"/>
    <property type="project" value="InterPro"/>
</dbReference>
<evidence type="ECO:0000256" key="3">
    <source>
        <dbReference type="ARBA" id="ARBA00022575"/>
    </source>
</evidence>
<keyword evidence="11" id="KW-1185">Reference proteome</keyword>
<evidence type="ECO:0000313" key="10">
    <source>
        <dbReference type="EMBL" id="MCS7475897.1"/>
    </source>
</evidence>
<sequence>MSTGFLDGLGVRLPVLAAPMAGGPSTPEFVVAAARAGSLGFLAGGYKAPALLGEQLAAVRSETGTFGVNLFAPNPVPVDAAAYRRYRDAVRGDAERFGVAVPAKPVEDDDHWRDKVDVLLEHPVPIVSFTFGLPDAGAVAALHRAGSVLVQTVTSADEALRAVDAGVDALVVQASAAGCHSGTLTPQRIPPATPLRELLAEINHAAGLPKIAAGGVVDPEDVAAMIACCARAVLVGTALLLAPEAGTSTAHRRALLGADRGDTVVTRAFTGRPARALPNRFTAAHHDHAPSGYPALHHLTSPVRRAAAAADDPEHVNLWAGTGYRHVRERPVADTLTTLASKL</sequence>
<proteinExistence type="inferred from homology"/>
<dbReference type="SUPFAM" id="SSF51412">
    <property type="entry name" value="Inosine monophosphate dehydrogenase (IMPDH)"/>
    <property type="match status" value="1"/>
</dbReference>